<keyword evidence="13" id="KW-1185">Reference proteome</keyword>
<protein>
    <recommendedName>
        <fullName evidence="11">Potassium channel domain-containing protein</fullName>
    </recommendedName>
</protein>
<gene>
    <name evidence="12" type="ORF">CYNAS_LOCUS12928</name>
</gene>
<feature type="domain" description="Potassium channel" evidence="11">
    <location>
        <begin position="324"/>
        <end position="396"/>
    </location>
</feature>
<feature type="domain" description="Potassium channel" evidence="11">
    <location>
        <begin position="182"/>
        <end position="244"/>
    </location>
</feature>
<dbReference type="GO" id="GO:0015271">
    <property type="term" value="F:outward rectifier potassium channel activity"/>
    <property type="evidence" value="ECO:0007669"/>
    <property type="project" value="TreeGrafter"/>
</dbReference>
<name>A0AA36GZD0_CYLNA</name>
<organism evidence="12 13">
    <name type="scientific">Cylicocyclus nassatus</name>
    <name type="common">Nematode worm</name>
    <dbReference type="NCBI Taxonomy" id="53992"/>
    <lineage>
        <taxon>Eukaryota</taxon>
        <taxon>Metazoa</taxon>
        <taxon>Ecdysozoa</taxon>
        <taxon>Nematoda</taxon>
        <taxon>Chromadorea</taxon>
        <taxon>Rhabditida</taxon>
        <taxon>Rhabditina</taxon>
        <taxon>Rhabditomorpha</taxon>
        <taxon>Strongyloidea</taxon>
        <taxon>Strongylidae</taxon>
        <taxon>Cylicocyclus</taxon>
    </lineage>
</organism>
<dbReference type="EMBL" id="CATQJL010000305">
    <property type="protein sequence ID" value="CAJ0600945.1"/>
    <property type="molecule type" value="Genomic_DNA"/>
</dbReference>
<evidence type="ECO:0000256" key="2">
    <source>
        <dbReference type="ARBA" id="ARBA00022448"/>
    </source>
</evidence>
<dbReference type="AlphaFoldDB" id="A0AA36GZD0"/>
<dbReference type="SUPFAM" id="SSF81324">
    <property type="entry name" value="Voltage-gated potassium channels"/>
    <property type="match status" value="2"/>
</dbReference>
<feature type="transmembrane region" description="Helical" evidence="10">
    <location>
        <begin position="215"/>
        <end position="236"/>
    </location>
</feature>
<feature type="transmembrane region" description="Helical" evidence="10">
    <location>
        <begin position="372"/>
        <end position="396"/>
    </location>
</feature>
<dbReference type="PANTHER" id="PTHR11003">
    <property type="entry name" value="POTASSIUM CHANNEL, SUBFAMILY K"/>
    <property type="match status" value="1"/>
</dbReference>
<evidence type="ECO:0000256" key="9">
    <source>
        <dbReference type="SAM" id="MobiDB-lite"/>
    </source>
</evidence>
<keyword evidence="7 8" id="KW-0407">Ion channel</keyword>
<feature type="region of interest" description="Disordered" evidence="9">
    <location>
        <begin position="634"/>
        <end position="718"/>
    </location>
</feature>
<evidence type="ECO:0000256" key="4">
    <source>
        <dbReference type="ARBA" id="ARBA00022989"/>
    </source>
</evidence>
<accession>A0AA36GZD0</accession>
<feature type="transmembrane region" description="Helical" evidence="10">
    <location>
        <begin position="101"/>
        <end position="122"/>
    </location>
</feature>
<dbReference type="InterPro" id="IPR003280">
    <property type="entry name" value="2pore_dom_K_chnl"/>
</dbReference>
<dbReference type="PANTHER" id="PTHR11003:SF312">
    <property type="entry name" value="POTASSIUM CHANNEL DOMAIN-CONTAINING PROTEIN"/>
    <property type="match status" value="1"/>
</dbReference>
<feature type="transmembrane region" description="Helical" evidence="10">
    <location>
        <begin position="320"/>
        <end position="338"/>
    </location>
</feature>
<comment type="subcellular location">
    <subcellularLocation>
        <location evidence="1">Membrane</location>
        <topology evidence="1">Multi-pass membrane protein</topology>
    </subcellularLocation>
</comment>
<keyword evidence="4 10" id="KW-1133">Transmembrane helix</keyword>
<sequence length="765" mass="86630">MPVLLRATGAGRRPSNTHQHPPNLLRPTSQQRPTSTVQPGAAGAETRSVGRRTSQASAPSVQTGTTVFHPESKQITTTPQSAPSQYLQLIRTLYKRYHIRYLFPLIFIMFYMVVGSVIFYLLESSTDQNSRNEHYQVYIRERELLRRRMDEILSDRAARRRDIRRKFIDDAVEYFEDQVGFSVSNESQWNLMSAMYYSGTLFTTIGYGDIACVTVAGRILTVIYSCIGIPLMLITLNDLGKFLYNNINGCVKNIEDFGTYLGVLRLCGTKEKKIDNVDMLERGETALDVSSLASEFGSLPSIGDIEEDEEIKQPRMSVKVALGITIGWIFFCSGLFRLWEDWSYGESCYFMFISLSTIGLGDISVARRDMMVLCFVFVIIGLSLVSMSINVVQVALEDFYVNLMMKVIIEYQQKMEAGGDQMGASVGMMRMWSGNKTAKYLMPLLSKEKKRCAMEKVEQEAQSKGIEVPAILTDLDEKTGMPKLFNIEEKAENEEPPPELEQMVQKQIEAEEANEIPIIMCHEVECQTETRETSDKTEQTIEIVLEDESCQAEEQKVYGQEMETQTETVEGYNAEAQTIIVETADEEVLTLVSPTADSLCQTESSPTMDQISQTTQTDLVDVDTNTELETKNARIQTPSPKIEQRTIQTEDLERKSPSKMSSAKKRIRRAFAKSKPAKSVVTDTPSMSEWKEASEEETVEEEEDVSEESLHWNPVDGLHAEKQLPVAKLAQMFDRSITPERGKSKRKSLSSFRNQRRSRTRQSSH</sequence>
<feature type="region of interest" description="Disordered" evidence="9">
    <location>
        <begin position="1"/>
        <end position="81"/>
    </location>
</feature>
<evidence type="ECO:0000256" key="3">
    <source>
        <dbReference type="ARBA" id="ARBA00022692"/>
    </source>
</evidence>
<reference evidence="12" key="1">
    <citation type="submission" date="2023-07" db="EMBL/GenBank/DDBJ databases">
        <authorList>
            <consortium name="CYATHOMIX"/>
        </authorList>
    </citation>
    <scope>NUCLEOTIDE SEQUENCE</scope>
    <source>
        <strain evidence="12">N/A</strain>
    </source>
</reference>
<dbReference type="Gene3D" id="1.10.287.70">
    <property type="match status" value="1"/>
</dbReference>
<dbReference type="Proteomes" id="UP001176961">
    <property type="component" value="Unassembled WGS sequence"/>
</dbReference>
<feature type="compositionally biased region" description="Polar residues" evidence="9">
    <location>
        <begin position="51"/>
        <end position="66"/>
    </location>
</feature>
<dbReference type="InterPro" id="IPR013099">
    <property type="entry name" value="K_chnl_dom"/>
</dbReference>
<feature type="compositionally biased region" description="Polar residues" evidence="9">
    <location>
        <begin position="14"/>
        <end position="38"/>
    </location>
</feature>
<feature type="compositionally biased region" description="Acidic residues" evidence="9">
    <location>
        <begin position="694"/>
        <end position="707"/>
    </location>
</feature>
<feature type="compositionally biased region" description="Polar residues" evidence="9">
    <location>
        <begin position="634"/>
        <end position="649"/>
    </location>
</feature>
<dbReference type="PRINTS" id="PR01333">
    <property type="entry name" value="2POREKCHANEL"/>
</dbReference>
<keyword evidence="2 8" id="KW-0813">Transport</keyword>
<dbReference type="GO" id="GO:0030322">
    <property type="term" value="P:stabilization of membrane potential"/>
    <property type="evidence" value="ECO:0007669"/>
    <property type="project" value="TreeGrafter"/>
</dbReference>
<evidence type="ECO:0000256" key="7">
    <source>
        <dbReference type="ARBA" id="ARBA00023303"/>
    </source>
</evidence>
<comment type="caution">
    <text evidence="12">The sequence shown here is derived from an EMBL/GenBank/DDBJ whole genome shotgun (WGS) entry which is preliminary data.</text>
</comment>
<dbReference type="GO" id="GO:0005886">
    <property type="term" value="C:plasma membrane"/>
    <property type="evidence" value="ECO:0007669"/>
    <property type="project" value="TreeGrafter"/>
</dbReference>
<feature type="region of interest" description="Disordered" evidence="9">
    <location>
        <begin position="733"/>
        <end position="765"/>
    </location>
</feature>
<comment type="similarity">
    <text evidence="8">Belongs to the two pore domain potassium channel (TC 1.A.1.8) family.</text>
</comment>
<feature type="transmembrane region" description="Helical" evidence="10">
    <location>
        <begin position="344"/>
        <end position="365"/>
    </location>
</feature>
<proteinExistence type="inferred from homology"/>
<evidence type="ECO:0000259" key="11">
    <source>
        <dbReference type="Pfam" id="PF07885"/>
    </source>
</evidence>
<evidence type="ECO:0000313" key="12">
    <source>
        <dbReference type="EMBL" id="CAJ0600945.1"/>
    </source>
</evidence>
<feature type="compositionally biased region" description="Basic residues" evidence="9">
    <location>
        <begin position="743"/>
        <end position="765"/>
    </location>
</feature>
<evidence type="ECO:0000256" key="6">
    <source>
        <dbReference type="ARBA" id="ARBA00023136"/>
    </source>
</evidence>
<evidence type="ECO:0000256" key="8">
    <source>
        <dbReference type="RuleBase" id="RU003857"/>
    </source>
</evidence>
<keyword evidence="3 8" id="KW-0812">Transmembrane</keyword>
<evidence type="ECO:0000256" key="10">
    <source>
        <dbReference type="SAM" id="Phobius"/>
    </source>
</evidence>
<feature type="compositionally biased region" description="Basic residues" evidence="9">
    <location>
        <begin position="662"/>
        <end position="676"/>
    </location>
</feature>
<evidence type="ECO:0000313" key="13">
    <source>
        <dbReference type="Proteomes" id="UP001176961"/>
    </source>
</evidence>
<dbReference type="GO" id="GO:0022841">
    <property type="term" value="F:potassium ion leak channel activity"/>
    <property type="evidence" value="ECO:0007669"/>
    <property type="project" value="TreeGrafter"/>
</dbReference>
<keyword evidence="6 10" id="KW-0472">Membrane</keyword>
<evidence type="ECO:0000256" key="1">
    <source>
        <dbReference type="ARBA" id="ARBA00004141"/>
    </source>
</evidence>
<evidence type="ECO:0000256" key="5">
    <source>
        <dbReference type="ARBA" id="ARBA00023065"/>
    </source>
</evidence>
<keyword evidence="5 8" id="KW-0406">Ion transport</keyword>
<dbReference type="Pfam" id="PF07885">
    <property type="entry name" value="Ion_trans_2"/>
    <property type="match status" value="2"/>
</dbReference>